<dbReference type="RefSeq" id="WP_151597887.1">
    <property type="nucleotide sequence ID" value="NZ_WBMS02000037.1"/>
</dbReference>
<dbReference type="Proteomes" id="UP000462055">
    <property type="component" value="Unassembled WGS sequence"/>
</dbReference>
<protein>
    <submittedName>
        <fullName evidence="3">NAD(P)H-binding protein</fullName>
    </submittedName>
</protein>
<evidence type="ECO:0000259" key="2">
    <source>
        <dbReference type="Pfam" id="PF13460"/>
    </source>
</evidence>
<comment type="caution">
    <text evidence="3">The sequence shown here is derived from an EMBL/GenBank/DDBJ whole genome shotgun (WGS) entry which is preliminary data.</text>
</comment>
<name>A0A6I4MT00_9ACTN</name>
<sequence>MKIVLFGATGSIGQAIAAELSGRGHRVTGVSRTAGGPAGDLASARRGDAADPDSVARLAAGHDAVVSAVAAGDPASLADAASGLVRGLRRAGVRRLLAVGGAGTLETEPGVRLVDTPGFPEPYKPASYAQAAALAVFRTVEDLDWTYLSPAIVIKPGERTGRYRLGGDRVLTDSAGASAISIPDFALALADELERRTAIRRRITVAY</sequence>
<dbReference type="Pfam" id="PF13460">
    <property type="entry name" value="NAD_binding_10"/>
    <property type="match status" value="1"/>
</dbReference>
<reference evidence="3" key="1">
    <citation type="submission" date="2019-12" db="EMBL/GenBank/DDBJ databases">
        <title>Actinomadura physcomitrii sp. nov., a novel actinomycete isolated from moss [Physcomitrium sphaericum (Ludw) Fuernr].</title>
        <authorList>
            <person name="Zhuang X."/>
        </authorList>
    </citation>
    <scope>NUCLEOTIDE SEQUENCE [LARGE SCALE GENOMIC DNA]</scope>
    <source>
        <strain evidence="3">LD22</strain>
    </source>
</reference>
<dbReference type="Gene3D" id="3.40.50.720">
    <property type="entry name" value="NAD(P)-binding Rossmann-like Domain"/>
    <property type="match status" value="1"/>
</dbReference>
<evidence type="ECO:0000313" key="3">
    <source>
        <dbReference type="EMBL" id="MWA05426.1"/>
    </source>
</evidence>
<evidence type="ECO:0000256" key="1">
    <source>
        <dbReference type="SAM" id="MobiDB-lite"/>
    </source>
</evidence>
<evidence type="ECO:0000313" key="4">
    <source>
        <dbReference type="Proteomes" id="UP000462055"/>
    </source>
</evidence>
<gene>
    <name evidence="3" type="ORF">F8568_034700</name>
</gene>
<dbReference type="InterPro" id="IPR016040">
    <property type="entry name" value="NAD(P)-bd_dom"/>
</dbReference>
<dbReference type="PANTHER" id="PTHR43355:SF2">
    <property type="entry name" value="FLAVIN REDUCTASE (NADPH)"/>
    <property type="match status" value="1"/>
</dbReference>
<dbReference type="SUPFAM" id="SSF51735">
    <property type="entry name" value="NAD(P)-binding Rossmann-fold domains"/>
    <property type="match status" value="1"/>
</dbReference>
<organism evidence="3 4">
    <name type="scientific">Actinomadura physcomitrii</name>
    <dbReference type="NCBI Taxonomy" id="2650748"/>
    <lineage>
        <taxon>Bacteria</taxon>
        <taxon>Bacillati</taxon>
        <taxon>Actinomycetota</taxon>
        <taxon>Actinomycetes</taxon>
        <taxon>Streptosporangiales</taxon>
        <taxon>Thermomonosporaceae</taxon>
        <taxon>Actinomadura</taxon>
    </lineage>
</organism>
<dbReference type="PANTHER" id="PTHR43355">
    <property type="entry name" value="FLAVIN REDUCTASE (NADPH)"/>
    <property type="match status" value="1"/>
</dbReference>
<feature type="region of interest" description="Disordered" evidence="1">
    <location>
        <begin position="29"/>
        <end position="48"/>
    </location>
</feature>
<dbReference type="EMBL" id="WBMS02000037">
    <property type="protein sequence ID" value="MWA05426.1"/>
    <property type="molecule type" value="Genomic_DNA"/>
</dbReference>
<proteinExistence type="predicted"/>
<dbReference type="InterPro" id="IPR036291">
    <property type="entry name" value="NAD(P)-bd_dom_sf"/>
</dbReference>
<accession>A0A6I4MT00</accession>
<dbReference type="GO" id="GO:0016646">
    <property type="term" value="F:oxidoreductase activity, acting on the CH-NH group of donors, NAD or NADP as acceptor"/>
    <property type="evidence" value="ECO:0007669"/>
    <property type="project" value="TreeGrafter"/>
</dbReference>
<dbReference type="AlphaFoldDB" id="A0A6I4MT00"/>
<dbReference type="InterPro" id="IPR051606">
    <property type="entry name" value="Polyketide_Oxido-like"/>
</dbReference>
<keyword evidence="4" id="KW-1185">Reference proteome</keyword>
<feature type="domain" description="NAD(P)-binding" evidence="2">
    <location>
        <begin position="7"/>
        <end position="191"/>
    </location>
</feature>